<dbReference type="Gene3D" id="3.10.450.50">
    <property type="match status" value="1"/>
</dbReference>
<comment type="caution">
    <text evidence="2">The sequence shown here is derived from an EMBL/GenBank/DDBJ whole genome shotgun (WGS) entry which is preliminary data.</text>
</comment>
<dbReference type="InterPro" id="IPR027843">
    <property type="entry name" value="DUF4440"/>
</dbReference>
<dbReference type="InterPro" id="IPR032710">
    <property type="entry name" value="NTF2-like_dom_sf"/>
</dbReference>
<dbReference type="SUPFAM" id="SSF54427">
    <property type="entry name" value="NTF2-like"/>
    <property type="match status" value="1"/>
</dbReference>
<evidence type="ECO:0000313" key="3">
    <source>
        <dbReference type="Proteomes" id="UP000525923"/>
    </source>
</evidence>
<keyword evidence="3" id="KW-1185">Reference proteome</keyword>
<protein>
    <recommendedName>
        <fullName evidence="1">DUF4440 domain-containing protein</fullName>
    </recommendedName>
</protein>
<accession>A0A7W8CUV2</accession>
<dbReference type="Proteomes" id="UP000525923">
    <property type="component" value="Unassembled WGS sequence"/>
</dbReference>
<name>A0A7W8CUV2_9BACL</name>
<sequence length="116" mass="13383">MEELKQQIYRLECSHLKPEVRSSKEKIGAVLDEEFFEIGSSGYMIYRADIEGDHALSMDPLTISDFQLHELGPEAVLTTYKIVNERSGRETLRSSVWKKRASGWRLFFNQGTVARE</sequence>
<gene>
    <name evidence="2" type="ORF">HNQ44_002754</name>
</gene>
<organism evidence="2 3">
    <name type="scientific">Planococcus koreensis</name>
    <dbReference type="NCBI Taxonomy" id="112331"/>
    <lineage>
        <taxon>Bacteria</taxon>
        <taxon>Bacillati</taxon>
        <taxon>Bacillota</taxon>
        <taxon>Bacilli</taxon>
        <taxon>Bacillales</taxon>
        <taxon>Caryophanaceae</taxon>
        <taxon>Planococcus</taxon>
    </lineage>
</organism>
<dbReference type="Pfam" id="PF14534">
    <property type="entry name" value="DUF4440"/>
    <property type="match status" value="1"/>
</dbReference>
<dbReference type="AlphaFoldDB" id="A0A7W8CUV2"/>
<proteinExistence type="predicted"/>
<dbReference type="OrthoDB" id="121974at2"/>
<reference evidence="2 3" key="1">
    <citation type="submission" date="2020-08" db="EMBL/GenBank/DDBJ databases">
        <title>Genomic Encyclopedia of Type Strains, Phase IV (KMG-IV): sequencing the most valuable type-strain genomes for metagenomic binning, comparative biology and taxonomic classification.</title>
        <authorList>
            <person name="Goeker M."/>
        </authorList>
    </citation>
    <scope>NUCLEOTIDE SEQUENCE [LARGE SCALE GENOMIC DNA]</scope>
    <source>
        <strain evidence="2 3">DSM 15895</strain>
    </source>
</reference>
<evidence type="ECO:0000259" key="1">
    <source>
        <dbReference type="Pfam" id="PF14534"/>
    </source>
</evidence>
<dbReference type="EMBL" id="JACHHE010000008">
    <property type="protein sequence ID" value="MBB5181289.1"/>
    <property type="molecule type" value="Genomic_DNA"/>
</dbReference>
<evidence type="ECO:0000313" key="2">
    <source>
        <dbReference type="EMBL" id="MBB5181289.1"/>
    </source>
</evidence>
<dbReference type="RefSeq" id="WP_135503465.1">
    <property type="nucleotide sequence ID" value="NZ_JACHHE010000008.1"/>
</dbReference>
<feature type="domain" description="DUF4440" evidence="1">
    <location>
        <begin position="15"/>
        <end position="106"/>
    </location>
</feature>